<dbReference type="SMART" id="SM00060">
    <property type="entry name" value="FN3"/>
    <property type="match status" value="1"/>
</dbReference>
<feature type="domain" description="PA14" evidence="2">
    <location>
        <begin position="214"/>
        <end position="352"/>
    </location>
</feature>
<accession>A0A6B1D274</accession>
<dbReference type="Gene3D" id="2.60.40.10">
    <property type="entry name" value="Immunoglobulins"/>
    <property type="match status" value="1"/>
</dbReference>
<dbReference type="SMART" id="SM00758">
    <property type="entry name" value="PA14"/>
    <property type="match status" value="3"/>
</dbReference>
<name>A0A6B1D274_9CHLR</name>
<evidence type="ECO:0000313" key="3">
    <source>
        <dbReference type="EMBL" id="MYC93669.1"/>
    </source>
</evidence>
<gene>
    <name evidence="3" type="ORF">F4X14_01750</name>
</gene>
<dbReference type="AlphaFoldDB" id="A0A6B1D274"/>
<dbReference type="Gene3D" id="3.90.182.10">
    <property type="entry name" value="Toxin - Anthrax Protective Antigen,domain 1"/>
    <property type="match status" value="3"/>
</dbReference>
<dbReference type="SUPFAM" id="SSF56988">
    <property type="entry name" value="Anthrax protective antigen"/>
    <property type="match status" value="3"/>
</dbReference>
<dbReference type="InterPro" id="IPR011658">
    <property type="entry name" value="PA14_dom"/>
</dbReference>
<dbReference type="PROSITE" id="PS51820">
    <property type="entry name" value="PA14"/>
    <property type="match status" value="3"/>
</dbReference>
<evidence type="ECO:0000259" key="1">
    <source>
        <dbReference type="PROSITE" id="PS50853"/>
    </source>
</evidence>
<dbReference type="Pfam" id="PF07691">
    <property type="entry name" value="PA14"/>
    <property type="match status" value="3"/>
</dbReference>
<dbReference type="PROSITE" id="PS50853">
    <property type="entry name" value="FN3"/>
    <property type="match status" value="1"/>
</dbReference>
<comment type="caution">
    <text evidence="3">The sequence shown here is derived from an EMBL/GenBank/DDBJ whole genome shotgun (WGS) entry which is preliminary data.</text>
</comment>
<feature type="domain" description="PA14" evidence="2">
    <location>
        <begin position="368"/>
        <end position="507"/>
    </location>
</feature>
<dbReference type="EMBL" id="VXMH01000011">
    <property type="protein sequence ID" value="MYC93669.1"/>
    <property type="molecule type" value="Genomic_DNA"/>
</dbReference>
<dbReference type="InterPro" id="IPR013783">
    <property type="entry name" value="Ig-like_fold"/>
</dbReference>
<dbReference type="InterPro" id="IPR037524">
    <property type="entry name" value="PA14/GLEYA"/>
</dbReference>
<dbReference type="InterPro" id="IPR036116">
    <property type="entry name" value="FN3_sf"/>
</dbReference>
<feature type="domain" description="Fibronectin type-III" evidence="1">
    <location>
        <begin position="130"/>
        <end position="219"/>
    </location>
</feature>
<proteinExistence type="predicted"/>
<evidence type="ECO:0000259" key="2">
    <source>
        <dbReference type="PROSITE" id="PS51820"/>
    </source>
</evidence>
<evidence type="ECO:0008006" key="4">
    <source>
        <dbReference type="Google" id="ProtNLM"/>
    </source>
</evidence>
<protein>
    <recommendedName>
        <fullName evidence="4">PA14 domain-containing protein</fullName>
    </recommendedName>
</protein>
<dbReference type="Pfam" id="PF00041">
    <property type="entry name" value="fn3"/>
    <property type="match status" value="1"/>
</dbReference>
<dbReference type="CDD" id="cd00063">
    <property type="entry name" value="FN3"/>
    <property type="match status" value="1"/>
</dbReference>
<sequence>MAIALSPDTAVQGTNIIATLSFHNLISGSAGSLNYRADVTSAIDGSNADVCEGAGLGGELSVNHIEEGTAVAAGAVSPSCPSGSYRLHARLWDSTGIELTSASVDFTVIPADAGRQDPDGDLAASQAPALPAPELTVQATADAVELSWSAVSGAARYALWAWESSTRWQQIGGNNLTATTHTHRNLTAGTLYFYTVQGLTAGGEEGAWSAQIPTVPGGWLGEYYASPDLTGARAIAAGSVDLNFNWGSGSPYTQLSQDGFSVRWTRSVSFDQSGVYRFTLGTSDVARVWLDSRLIFELRRDVSSRGAIHVEVPVTAGTHAMRVEYRDESGNASIEFGWTRSGPLPTATPTATGTATATPTATTVPPLQDFSGWKGEYFNNRDLHGDPVLVQNDADIDFNWRRSSPADGIPAENFSVRWTRIVTFTDGLYRFSVRKDDGARVWVDGQLLIDHWHPDDGSRTYNAEVSLPAGAHKIKVEYSEWGNDAQIRFQWERRGPLPAATATPTMTPTPTATPRLEEYSNWRVEYFANQDLAGAPAGVRSENGNAIDHDYRDGGPYGLPRDHYSLRWERIVTLDGGLYRFILRKDDGARVWVDGQLILDHWDDCCYDHTYTADLPLIAGDHTIRVEHYENEGEARIDFQWERRGALPGPTATPEPAVWSTTLTVGSSGGYFGYRAGGSGALSDNDFSWQGTSYSVEAILHDSFSDSVSIELSADIGAERDGLALCLGTTRLSFADARGPNDRQFFWDDVDPGWSAGSTVSVSLNNCGG</sequence>
<feature type="domain" description="PA14" evidence="2">
    <location>
        <begin position="517"/>
        <end position="657"/>
    </location>
</feature>
<dbReference type="SUPFAM" id="SSF49265">
    <property type="entry name" value="Fibronectin type III"/>
    <property type="match status" value="1"/>
</dbReference>
<dbReference type="InterPro" id="IPR003961">
    <property type="entry name" value="FN3_dom"/>
</dbReference>
<reference evidence="3" key="1">
    <citation type="submission" date="2019-09" db="EMBL/GenBank/DDBJ databases">
        <title>Characterisation of the sponge microbiome using genome-centric metagenomics.</title>
        <authorList>
            <person name="Engelberts J.P."/>
            <person name="Robbins S.J."/>
            <person name="De Goeij J.M."/>
            <person name="Aranda M."/>
            <person name="Bell S.C."/>
            <person name="Webster N.S."/>
        </authorList>
    </citation>
    <scope>NUCLEOTIDE SEQUENCE</scope>
    <source>
        <strain evidence="3">SB0661_bin_32</strain>
    </source>
</reference>
<organism evidence="3">
    <name type="scientific">Caldilineaceae bacterium SB0661_bin_32</name>
    <dbReference type="NCBI Taxonomy" id="2605255"/>
    <lineage>
        <taxon>Bacteria</taxon>
        <taxon>Bacillati</taxon>
        <taxon>Chloroflexota</taxon>
        <taxon>Caldilineae</taxon>
        <taxon>Caldilineales</taxon>
        <taxon>Caldilineaceae</taxon>
    </lineage>
</organism>